<dbReference type="PANTHER" id="PTHR31338">
    <property type="entry name" value="POLYKETIDE CYCLASE/DEHYDRASE AND LIPID TRANSPORT SUPERFAMILY PROTEIN"/>
    <property type="match status" value="1"/>
</dbReference>
<dbReference type="GO" id="GO:0006952">
    <property type="term" value="P:defense response"/>
    <property type="evidence" value="ECO:0007669"/>
    <property type="project" value="InterPro"/>
</dbReference>
<dbReference type="AlphaFoldDB" id="A0AA41UXR3"/>
<dbReference type="SMART" id="SM01037">
    <property type="entry name" value="Bet_v_1"/>
    <property type="match status" value="1"/>
</dbReference>
<evidence type="ECO:0000259" key="2">
    <source>
        <dbReference type="SMART" id="SM01037"/>
    </source>
</evidence>
<dbReference type="InterPro" id="IPR000916">
    <property type="entry name" value="Bet_v_I/MLP"/>
</dbReference>
<feature type="domain" description="Bet v I/Major latex protein" evidence="2">
    <location>
        <begin position="1"/>
        <end position="131"/>
    </location>
</feature>
<evidence type="ECO:0000313" key="4">
    <source>
        <dbReference type="Proteomes" id="UP001177140"/>
    </source>
</evidence>
<protein>
    <recommendedName>
        <fullName evidence="2">Bet v I/Major latex protein domain-containing protein</fullName>
    </recommendedName>
</protein>
<comment type="similarity">
    <text evidence="1">Belongs to the MLP family.</text>
</comment>
<keyword evidence="4" id="KW-1185">Reference proteome</keyword>
<dbReference type="InterPro" id="IPR023393">
    <property type="entry name" value="START-like_dom_sf"/>
</dbReference>
<dbReference type="SUPFAM" id="SSF55961">
    <property type="entry name" value="Bet v1-like"/>
    <property type="match status" value="1"/>
</dbReference>
<comment type="caution">
    <text evidence="3">The sequence shown here is derived from an EMBL/GenBank/DDBJ whole genome shotgun (WGS) entry which is preliminary data.</text>
</comment>
<reference evidence="3" key="1">
    <citation type="submission" date="2022-03" db="EMBL/GenBank/DDBJ databases">
        <title>A functionally conserved STORR gene fusion in Papaver species that diverged 16.8 million years ago.</title>
        <authorList>
            <person name="Catania T."/>
        </authorList>
    </citation>
    <scope>NUCLEOTIDE SEQUENCE</scope>
    <source>
        <strain evidence="3">S-191538</strain>
    </source>
</reference>
<evidence type="ECO:0000313" key="3">
    <source>
        <dbReference type="EMBL" id="MCL7024364.1"/>
    </source>
</evidence>
<dbReference type="Pfam" id="PF00407">
    <property type="entry name" value="Bet_v_1"/>
    <property type="match status" value="1"/>
</dbReference>
<dbReference type="EMBL" id="JAJJMA010033612">
    <property type="protein sequence ID" value="MCL7024364.1"/>
    <property type="molecule type" value="Genomic_DNA"/>
</dbReference>
<evidence type="ECO:0000256" key="1">
    <source>
        <dbReference type="ARBA" id="ARBA00038242"/>
    </source>
</evidence>
<gene>
    <name evidence="3" type="ORF">MKW94_001659</name>
</gene>
<name>A0AA41UXR3_PAPNU</name>
<accession>A0AA41UXR3</accession>
<sequence length="132" mass="14727">MFTHDVEGLPEVLPRIISGTKVIEGNWVSTGCVKEWNYIIDGKPLSVKEKTTLVDDTTRTIVHSVFDGEIIEVYKKLDATLCVTPNATGHGCLVHWTIEYEKVNEDCPTPIAYLDLVDKMTKDLDSRLCSSA</sequence>
<dbReference type="Gene3D" id="3.30.530.20">
    <property type="match status" value="1"/>
</dbReference>
<proteinExistence type="inferred from homology"/>
<dbReference type="PANTHER" id="PTHR31338:SF16">
    <property type="entry name" value="POLYKETIDE CYCLASE_DEHYDRASE AND LIPID TRANSPORT SUPERFAMILY PROTEIN"/>
    <property type="match status" value="1"/>
</dbReference>
<dbReference type="Proteomes" id="UP001177140">
    <property type="component" value="Unassembled WGS sequence"/>
</dbReference>
<organism evidence="3 4">
    <name type="scientific">Papaver nudicaule</name>
    <name type="common">Iceland poppy</name>
    <dbReference type="NCBI Taxonomy" id="74823"/>
    <lineage>
        <taxon>Eukaryota</taxon>
        <taxon>Viridiplantae</taxon>
        <taxon>Streptophyta</taxon>
        <taxon>Embryophyta</taxon>
        <taxon>Tracheophyta</taxon>
        <taxon>Spermatophyta</taxon>
        <taxon>Magnoliopsida</taxon>
        <taxon>Ranunculales</taxon>
        <taxon>Papaveraceae</taxon>
        <taxon>Papaveroideae</taxon>
        <taxon>Papaver</taxon>
    </lineage>
</organism>
<dbReference type="InterPro" id="IPR052006">
    <property type="entry name" value="MLP-like"/>
</dbReference>